<keyword evidence="4" id="KW-0690">Ribosome biogenesis</keyword>
<evidence type="ECO:0000256" key="6">
    <source>
        <dbReference type="ARBA" id="ARBA00023242"/>
    </source>
</evidence>
<name>A0A0N5B8Z5_STREA</name>
<comment type="subcellular location">
    <subcellularLocation>
        <location evidence="2">Nucleus</location>
        <location evidence="2">Nucleolus</location>
    </subcellularLocation>
</comment>
<feature type="region of interest" description="Disordered" evidence="7">
    <location>
        <begin position="129"/>
        <end position="160"/>
    </location>
</feature>
<dbReference type="GO" id="GO:0006364">
    <property type="term" value="P:rRNA processing"/>
    <property type="evidence" value="ECO:0007669"/>
    <property type="project" value="TreeGrafter"/>
</dbReference>
<keyword evidence="8" id="KW-1185">Reference proteome</keyword>
<evidence type="ECO:0000256" key="7">
    <source>
        <dbReference type="SAM" id="MobiDB-lite"/>
    </source>
</evidence>
<comment type="similarity">
    <text evidence="3">Belongs to the EBP2 family.</text>
</comment>
<feature type="compositionally biased region" description="Basic and acidic residues" evidence="7">
    <location>
        <begin position="130"/>
        <end position="149"/>
    </location>
</feature>
<evidence type="ECO:0000256" key="1">
    <source>
        <dbReference type="ARBA" id="ARBA00003387"/>
    </source>
</evidence>
<dbReference type="AlphaFoldDB" id="A0A0N5B8Z5"/>
<dbReference type="Proteomes" id="UP000046392">
    <property type="component" value="Unplaced"/>
</dbReference>
<evidence type="ECO:0000256" key="4">
    <source>
        <dbReference type="ARBA" id="ARBA00022517"/>
    </source>
</evidence>
<reference evidence="9" key="1">
    <citation type="submission" date="2017-02" db="UniProtKB">
        <authorList>
            <consortium name="WormBaseParasite"/>
        </authorList>
    </citation>
    <scope>IDENTIFICATION</scope>
</reference>
<evidence type="ECO:0000256" key="3">
    <source>
        <dbReference type="ARBA" id="ARBA00007336"/>
    </source>
</evidence>
<sequence length="160" mass="19132">MSTGKIYKIDEIKAKVEEMRNNPLPWIETMDVSVASDEIAMEEIDDDFKREMVFYNQAHASAQIAINKLQKLNIPVFRPPDYFAEMAKSKEHMDKVKNRLDEIKKHEELQKTIRRLREEKKFAAKIQKQRRVEQMEAKHKEKKEMEKEKKKLKSKLKSKK</sequence>
<dbReference type="InterPro" id="IPR008610">
    <property type="entry name" value="Ebp2"/>
</dbReference>
<proteinExistence type="inferred from homology"/>
<dbReference type="PANTHER" id="PTHR13028">
    <property type="entry name" value="RRNA PROCESSING PROTEIN EBNA1-BINDING PROTEIN-RELATED"/>
    <property type="match status" value="1"/>
</dbReference>
<dbReference type="GO" id="GO:0030687">
    <property type="term" value="C:preribosome, large subunit precursor"/>
    <property type="evidence" value="ECO:0007669"/>
    <property type="project" value="TreeGrafter"/>
</dbReference>
<dbReference type="PANTHER" id="PTHR13028:SF0">
    <property type="entry name" value="RRNA-PROCESSING PROTEIN EBP2-RELATED"/>
    <property type="match status" value="1"/>
</dbReference>
<keyword evidence="5" id="KW-0175">Coiled coil</keyword>
<evidence type="ECO:0000313" key="9">
    <source>
        <dbReference type="WBParaSite" id="SPAL_0000251700.1"/>
    </source>
</evidence>
<dbReference type="GO" id="GO:0005730">
    <property type="term" value="C:nucleolus"/>
    <property type="evidence" value="ECO:0007669"/>
    <property type="project" value="UniProtKB-SubCell"/>
</dbReference>
<feature type="compositionally biased region" description="Basic residues" evidence="7">
    <location>
        <begin position="150"/>
        <end position="160"/>
    </location>
</feature>
<evidence type="ECO:0000313" key="8">
    <source>
        <dbReference type="Proteomes" id="UP000046392"/>
    </source>
</evidence>
<dbReference type="STRING" id="174720.A0A0N5B8Z5"/>
<accession>A0A0N5B8Z5</accession>
<dbReference type="GO" id="GO:0034399">
    <property type="term" value="C:nuclear periphery"/>
    <property type="evidence" value="ECO:0007669"/>
    <property type="project" value="TreeGrafter"/>
</dbReference>
<protein>
    <submittedName>
        <fullName evidence="9">rRNA-processing protein EBP2</fullName>
    </submittedName>
</protein>
<keyword evidence="6" id="KW-0539">Nucleus</keyword>
<dbReference type="GO" id="GO:0042273">
    <property type="term" value="P:ribosomal large subunit biogenesis"/>
    <property type="evidence" value="ECO:0007669"/>
    <property type="project" value="TreeGrafter"/>
</dbReference>
<evidence type="ECO:0000256" key="5">
    <source>
        <dbReference type="ARBA" id="ARBA00023054"/>
    </source>
</evidence>
<dbReference type="Pfam" id="PF05890">
    <property type="entry name" value="Ebp2"/>
    <property type="match status" value="1"/>
</dbReference>
<evidence type="ECO:0000256" key="2">
    <source>
        <dbReference type="ARBA" id="ARBA00004604"/>
    </source>
</evidence>
<organism evidence="8 9">
    <name type="scientific">Strongyloides papillosus</name>
    <name type="common">Intestinal threadworm</name>
    <dbReference type="NCBI Taxonomy" id="174720"/>
    <lineage>
        <taxon>Eukaryota</taxon>
        <taxon>Metazoa</taxon>
        <taxon>Ecdysozoa</taxon>
        <taxon>Nematoda</taxon>
        <taxon>Chromadorea</taxon>
        <taxon>Rhabditida</taxon>
        <taxon>Tylenchina</taxon>
        <taxon>Panagrolaimomorpha</taxon>
        <taxon>Strongyloidoidea</taxon>
        <taxon>Strongyloididae</taxon>
        <taxon>Strongyloides</taxon>
    </lineage>
</organism>
<dbReference type="WBParaSite" id="SPAL_0000251700.1">
    <property type="protein sequence ID" value="SPAL_0000251700.1"/>
    <property type="gene ID" value="SPAL_0000251700"/>
</dbReference>
<comment type="function">
    <text evidence="1">Required for the processing of the 27S pre-rRNA.</text>
</comment>